<reference evidence="2 4" key="1">
    <citation type="submission" date="2018-04" db="EMBL/GenBank/DDBJ databases">
        <title>Whole genome sequence comparison of clinical and drinking water Legionella pneumophila isolates associated with the Flint Water Crisis.</title>
        <authorList>
            <person name="Garner E."/>
            <person name="Brown C."/>
            <person name="Schwake O."/>
            <person name="Coil D."/>
            <person name="Jospin G."/>
            <person name="Eisen J."/>
            <person name="Edwards M."/>
            <person name="Pruden A."/>
        </authorList>
    </citation>
    <scope>NUCLEOTIDE SEQUENCE [LARGE SCALE GENOMIC DNA]</scope>
    <source>
        <strain evidence="2 4">Genessee03</strain>
    </source>
</reference>
<evidence type="ECO:0000313" key="2">
    <source>
        <dbReference type="EMBL" id="PUT44644.1"/>
    </source>
</evidence>
<evidence type="ECO:0000313" key="4">
    <source>
        <dbReference type="Proteomes" id="UP000251035"/>
    </source>
</evidence>
<keyword evidence="4" id="KW-1185">Reference proteome</keyword>
<keyword evidence="1" id="KW-0812">Transmembrane</keyword>
<reference evidence="3 5" key="2">
    <citation type="submission" date="2018-04" db="EMBL/GenBank/DDBJ databases">
        <title>Whole genome sequence comparison of clinical and drinking water Legionella pneumophila isolates.</title>
        <authorList>
            <person name="Garner E."/>
        </authorList>
    </citation>
    <scope>NUCLEOTIDE SEQUENCE [LARGE SCALE GENOMIC DNA]</scope>
    <source>
        <strain evidence="3 5">WH02</strain>
    </source>
</reference>
<proteinExistence type="predicted"/>
<evidence type="ECO:0000256" key="1">
    <source>
        <dbReference type="SAM" id="Phobius"/>
    </source>
</evidence>
<comment type="caution">
    <text evidence="3">The sequence shown here is derived from an EMBL/GenBank/DDBJ whole genome shotgun (WGS) entry which is preliminary data.</text>
</comment>
<dbReference type="AlphaFoldDB" id="A0AB38N0S2"/>
<keyword evidence="1" id="KW-0472">Membrane</keyword>
<dbReference type="Proteomes" id="UP000251035">
    <property type="component" value="Unassembled WGS sequence"/>
</dbReference>
<dbReference type="EMBL" id="QCXM01000020">
    <property type="protein sequence ID" value="PUT44644.1"/>
    <property type="molecule type" value="Genomic_DNA"/>
</dbReference>
<evidence type="ECO:0000313" key="3">
    <source>
        <dbReference type="EMBL" id="TID39768.1"/>
    </source>
</evidence>
<accession>A0AB38N0S2</accession>
<protein>
    <submittedName>
        <fullName evidence="3">Uncharacterized protein</fullName>
    </submittedName>
</protein>
<feature type="transmembrane region" description="Helical" evidence="1">
    <location>
        <begin position="209"/>
        <end position="227"/>
    </location>
</feature>
<dbReference type="EMBL" id="QFGG01000017">
    <property type="protein sequence ID" value="TID39768.1"/>
    <property type="molecule type" value="Genomic_DNA"/>
</dbReference>
<sequence length="245" mass="28661">MIALPPQEAKKYRETLALRLGLSDPDKIPFVDVIIEKMNDDAIHYFANQDWNSFKNNRELIIHQLIQDQEYKKALPFLFEFLYLSYYLNQNSNATQEKIIKTVLEKTNTSLENEFIEYINYSPLKHKINLNPNNVIQIYSQSNPSKEVITKEIESQPKRYRNRNMVYCQQCDGEMKKTILSKGNFTGILGALLVFFLGLFILIFFAWTAIGIIIGLLMIIMSLGMGGKRIKIWKCQRCGYYFERT</sequence>
<feature type="transmembrane region" description="Helical" evidence="1">
    <location>
        <begin position="185"/>
        <end position="203"/>
    </location>
</feature>
<gene>
    <name evidence="2" type="ORF">DB745_13790</name>
    <name evidence="3" type="ORF">DIZ81_13830</name>
</gene>
<name>A0AB38N0S2_9GAMM</name>
<keyword evidence="1" id="KW-1133">Transmembrane helix</keyword>
<evidence type="ECO:0000313" key="5">
    <source>
        <dbReference type="Proteomes" id="UP000306421"/>
    </source>
</evidence>
<dbReference type="Proteomes" id="UP000306421">
    <property type="component" value="Unassembled WGS sequence"/>
</dbReference>
<dbReference type="RefSeq" id="WP_108295093.1">
    <property type="nucleotide sequence ID" value="NZ_QFGL01000019.1"/>
</dbReference>
<organism evidence="3 5">
    <name type="scientific">Legionella taurinensis</name>
    <dbReference type="NCBI Taxonomy" id="70611"/>
    <lineage>
        <taxon>Bacteria</taxon>
        <taxon>Pseudomonadati</taxon>
        <taxon>Pseudomonadota</taxon>
        <taxon>Gammaproteobacteria</taxon>
        <taxon>Legionellales</taxon>
        <taxon>Legionellaceae</taxon>
        <taxon>Legionella</taxon>
    </lineage>
</organism>